<sequence>MTFENLQFQRNGGVAWITLDRPAAANALSIGLAEEFCAAVDLANNNPDVHVIVLQGAGKFFCAGGDVAAMAEAEDPAEFLRILAGKMSEGLLALARSRLITIAAVHGAAAGAGLALVLNSDLVLASSNASFQSAYAKVGLTPDCGVSYLLPQAVGPRRAAEICLSGRVVTAPEALQWGLVNEVVDESDLQLRAEDLALQLAGSAAQTLGPTKRLLTTAAVAAYSKHLEDEVATISTIISHENTRNRIISFAGRSKTASQA</sequence>
<reference evidence="3" key="1">
    <citation type="submission" date="2024-06" db="EMBL/GenBank/DDBJ databases">
        <title>Biodegradation of dimethachlon by Arthrobacter sp. K5: mechanistic insights and ecological implications.</title>
        <authorList>
            <person name="Hu S."/>
            <person name="Lu P."/>
        </authorList>
    </citation>
    <scope>NUCLEOTIDE SEQUENCE</scope>
    <source>
        <strain evidence="3">K5</strain>
    </source>
</reference>
<dbReference type="RefSeq" id="WP_353710682.1">
    <property type="nucleotide sequence ID" value="NZ_CP159279.1"/>
</dbReference>
<name>A0AAU8EKA5_9MICC</name>
<dbReference type="InterPro" id="IPR018376">
    <property type="entry name" value="Enoyl-CoA_hyd/isom_CS"/>
</dbReference>
<dbReference type="PROSITE" id="PS00166">
    <property type="entry name" value="ENOYL_COA_HYDRATASE"/>
    <property type="match status" value="1"/>
</dbReference>
<organism evidence="3">
    <name type="scientific">Arthrobacter sp. K5</name>
    <dbReference type="NCBI Taxonomy" id="2839623"/>
    <lineage>
        <taxon>Bacteria</taxon>
        <taxon>Bacillati</taxon>
        <taxon>Actinomycetota</taxon>
        <taxon>Actinomycetes</taxon>
        <taxon>Micrococcales</taxon>
        <taxon>Micrococcaceae</taxon>
        <taxon>Arthrobacter</taxon>
    </lineage>
</organism>
<accession>A0AAU8EKA5</accession>
<protein>
    <submittedName>
        <fullName evidence="3">Enoyl-CoA hydratase/isomerase family protein</fullName>
    </submittedName>
</protein>
<dbReference type="Gene3D" id="3.90.226.10">
    <property type="entry name" value="2-enoyl-CoA Hydratase, Chain A, domain 1"/>
    <property type="match status" value="1"/>
</dbReference>
<dbReference type="CDD" id="cd06558">
    <property type="entry name" value="crotonase-like"/>
    <property type="match status" value="1"/>
</dbReference>
<dbReference type="EMBL" id="CP159279">
    <property type="protein sequence ID" value="XCH10009.1"/>
    <property type="molecule type" value="Genomic_DNA"/>
</dbReference>
<evidence type="ECO:0000256" key="2">
    <source>
        <dbReference type="RuleBase" id="RU003707"/>
    </source>
</evidence>
<dbReference type="GO" id="GO:0003824">
    <property type="term" value="F:catalytic activity"/>
    <property type="evidence" value="ECO:0007669"/>
    <property type="project" value="InterPro"/>
</dbReference>
<proteinExistence type="inferred from homology"/>
<dbReference type="PANTHER" id="PTHR11941:SF54">
    <property type="entry name" value="ENOYL-COA HYDRATASE, MITOCHONDRIAL"/>
    <property type="match status" value="1"/>
</dbReference>
<dbReference type="PANTHER" id="PTHR11941">
    <property type="entry name" value="ENOYL-COA HYDRATASE-RELATED"/>
    <property type="match status" value="1"/>
</dbReference>
<evidence type="ECO:0000313" key="3">
    <source>
        <dbReference type="EMBL" id="XCH10009.1"/>
    </source>
</evidence>
<dbReference type="AlphaFoldDB" id="A0AAU8EKA5"/>
<comment type="similarity">
    <text evidence="1 2">Belongs to the enoyl-CoA hydratase/isomerase family.</text>
</comment>
<dbReference type="InterPro" id="IPR029045">
    <property type="entry name" value="ClpP/crotonase-like_dom_sf"/>
</dbReference>
<evidence type="ECO:0000256" key="1">
    <source>
        <dbReference type="ARBA" id="ARBA00005254"/>
    </source>
</evidence>
<dbReference type="SUPFAM" id="SSF52096">
    <property type="entry name" value="ClpP/crotonase"/>
    <property type="match status" value="1"/>
</dbReference>
<dbReference type="GO" id="GO:0006635">
    <property type="term" value="P:fatty acid beta-oxidation"/>
    <property type="evidence" value="ECO:0007669"/>
    <property type="project" value="TreeGrafter"/>
</dbReference>
<gene>
    <name evidence="3" type="ORF">ABRP34_14280</name>
</gene>
<dbReference type="Pfam" id="PF00378">
    <property type="entry name" value="ECH_1"/>
    <property type="match status" value="1"/>
</dbReference>
<dbReference type="InterPro" id="IPR001753">
    <property type="entry name" value="Enoyl-CoA_hydra/iso"/>
</dbReference>